<dbReference type="GeneID" id="68359938"/>
<evidence type="ECO:0000313" key="4">
    <source>
        <dbReference type="Proteomes" id="UP000824596"/>
    </source>
</evidence>
<keyword evidence="2" id="KW-0732">Signal</keyword>
<dbReference type="OrthoDB" id="5370830at2759"/>
<name>A0A9P8SE79_9HYPO</name>
<feature type="compositionally biased region" description="Low complexity" evidence="1">
    <location>
        <begin position="25"/>
        <end position="46"/>
    </location>
</feature>
<organism evidence="3 4">
    <name type="scientific">Hirsutella rhossiliensis</name>
    <dbReference type="NCBI Taxonomy" id="111463"/>
    <lineage>
        <taxon>Eukaryota</taxon>
        <taxon>Fungi</taxon>
        <taxon>Dikarya</taxon>
        <taxon>Ascomycota</taxon>
        <taxon>Pezizomycotina</taxon>
        <taxon>Sordariomycetes</taxon>
        <taxon>Hypocreomycetidae</taxon>
        <taxon>Hypocreales</taxon>
        <taxon>Ophiocordycipitaceae</taxon>
        <taxon>Hirsutella</taxon>
    </lineage>
</organism>
<dbReference type="EMBL" id="JAIZPD010000017">
    <property type="protein sequence ID" value="KAH0958115.1"/>
    <property type="molecule type" value="Genomic_DNA"/>
</dbReference>
<feature type="compositionally biased region" description="Basic and acidic residues" evidence="1">
    <location>
        <begin position="381"/>
        <end position="391"/>
    </location>
</feature>
<proteinExistence type="predicted"/>
<feature type="compositionally biased region" description="Basic and acidic residues" evidence="1">
    <location>
        <begin position="113"/>
        <end position="124"/>
    </location>
</feature>
<protein>
    <submittedName>
        <fullName evidence="3">Uncharacterized protein</fullName>
    </submittedName>
</protein>
<dbReference type="Proteomes" id="UP000824596">
    <property type="component" value="Unassembled WGS sequence"/>
</dbReference>
<reference evidence="3" key="1">
    <citation type="submission" date="2021-09" db="EMBL/GenBank/DDBJ databases">
        <title>A high-quality genome of the endoparasitic fungus Hirsutella rhossiliensis with a comparison of Hirsutella genomes reveals transposable elements contributing to genome size variation.</title>
        <authorList>
            <person name="Lin R."/>
            <person name="Jiao Y."/>
            <person name="Sun X."/>
            <person name="Ling J."/>
            <person name="Xie B."/>
            <person name="Cheng X."/>
        </authorList>
    </citation>
    <scope>NUCLEOTIDE SEQUENCE</scope>
    <source>
        <strain evidence="3">HR02</strain>
    </source>
</reference>
<evidence type="ECO:0000313" key="3">
    <source>
        <dbReference type="EMBL" id="KAH0958115.1"/>
    </source>
</evidence>
<dbReference type="AlphaFoldDB" id="A0A9P8SE79"/>
<feature type="compositionally biased region" description="Low complexity" evidence="1">
    <location>
        <begin position="420"/>
        <end position="441"/>
    </location>
</feature>
<feature type="compositionally biased region" description="Polar residues" evidence="1">
    <location>
        <begin position="368"/>
        <end position="380"/>
    </location>
</feature>
<accession>A0A9P8SE79</accession>
<comment type="caution">
    <text evidence="3">The sequence shown here is derived from an EMBL/GenBank/DDBJ whole genome shotgun (WGS) entry which is preliminary data.</text>
</comment>
<feature type="chain" id="PRO_5040281440" evidence="2">
    <location>
        <begin position="23"/>
        <end position="644"/>
    </location>
</feature>
<evidence type="ECO:0000256" key="1">
    <source>
        <dbReference type="SAM" id="MobiDB-lite"/>
    </source>
</evidence>
<feature type="signal peptide" evidence="2">
    <location>
        <begin position="1"/>
        <end position="22"/>
    </location>
</feature>
<feature type="compositionally biased region" description="Basic and acidic residues" evidence="1">
    <location>
        <begin position="285"/>
        <end position="298"/>
    </location>
</feature>
<dbReference type="RefSeq" id="XP_044715629.1">
    <property type="nucleotide sequence ID" value="XM_044869280.1"/>
</dbReference>
<evidence type="ECO:0000256" key="2">
    <source>
        <dbReference type="SAM" id="SignalP"/>
    </source>
</evidence>
<sequence>MMLVSVLGTVLAASAAVVPVAAVPCSKSSGAPSHASSAVASESQRQSPPPPSAVAVERPQGPAPNKNVPAVSTLVRPAGADGQSVPSQRPKCTKKPAGVETTQKSPAAGPQDNPKELGRPEVKGGVDGNEAGALPCTKCANKSGGAGGRPAPENALASDRAGEAGASKPCPKCAARIGSAGPGQDGATGPAPLSQGDSPASKPPCPKKTTSGTTEAPKPVPEPPAVQKPGAGPGQGVPSKKPCPKGATTTAGAGPGSKGDIAPISGGDKPGPKQAGQPDVAKPCTKCDKTAGADRPEPPVRGGSPASKPPCPKKTGSGATEAPKPVPEPPAVQKPGAGPGQGGPKKKPCSTDKPQQPKPVGGGLPSPASDQGSPISTSPVEKNDPPKKADDVDTASGPDPLKYRLGDDTEPSSSPKKTGGDAAPSQPGAPAPSASSNPTAGTKGTLGSEVPDKPGSVSVTPHEQYSSSEGVLGCMININRVAYWPFTPGCNDICIKVTSSTTGKSLHLLRIDKSGGARDISYQAWNELTGKAAGGGEPMTWEWADMTACGDLLHNGKMPFIFDAGIHHPERCLAKEKEDNSPNWISQNYELFNYKDARCDNGPGKPCTYNFETKQLDCPKEASDAPVKGPGIKDIPYNSLKGSL</sequence>
<dbReference type="PANTHER" id="PTHR38850:SF2">
    <property type="entry name" value="CERATO-PLATANIN"/>
    <property type="match status" value="1"/>
</dbReference>
<feature type="region of interest" description="Disordered" evidence="1">
    <location>
        <begin position="25"/>
        <end position="464"/>
    </location>
</feature>
<dbReference type="PANTHER" id="PTHR38850">
    <property type="entry name" value="CERATO-PLATANIN"/>
    <property type="match status" value="1"/>
</dbReference>
<gene>
    <name evidence="3" type="ORF">HRG_10810</name>
</gene>
<keyword evidence="4" id="KW-1185">Reference proteome</keyword>